<organism evidence="1 2">
    <name type="scientific">Araneus ventricosus</name>
    <name type="common">Orbweaver spider</name>
    <name type="synonym">Epeira ventricosa</name>
    <dbReference type="NCBI Taxonomy" id="182803"/>
    <lineage>
        <taxon>Eukaryota</taxon>
        <taxon>Metazoa</taxon>
        <taxon>Ecdysozoa</taxon>
        <taxon>Arthropoda</taxon>
        <taxon>Chelicerata</taxon>
        <taxon>Arachnida</taxon>
        <taxon>Araneae</taxon>
        <taxon>Araneomorphae</taxon>
        <taxon>Entelegynae</taxon>
        <taxon>Araneoidea</taxon>
        <taxon>Araneidae</taxon>
        <taxon>Araneus</taxon>
    </lineage>
</organism>
<accession>A0A4Y2NTD4</accession>
<evidence type="ECO:0000313" key="1">
    <source>
        <dbReference type="EMBL" id="GBN42845.1"/>
    </source>
</evidence>
<name>A0A4Y2NTD4_ARAVE</name>
<keyword evidence="2" id="KW-1185">Reference proteome</keyword>
<dbReference type="Proteomes" id="UP000499080">
    <property type="component" value="Unassembled WGS sequence"/>
</dbReference>
<evidence type="ECO:0000313" key="2">
    <source>
        <dbReference type="Proteomes" id="UP000499080"/>
    </source>
</evidence>
<dbReference type="EMBL" id="BGPR01009874">
    <property type="protein sequence ID" value="GBN42845.1"/>
    <property type="molecule type" value="Genomic_DNA"/>
</dbReference>
<protein>
    <submittedName>
        <fullName evidence="1">Uncharacterized protein</fullName>
    </submittedName>
</protein>
<dbReference type="AlphaFoldDB" id="A0A4Y2NTD4"/>
<sequence>MTSGMKKCSCFSCVNSNPTLLSISSQVHDQEHVIKGKCGISCWSTQPWSVQIADEVGLTLLQYIGVCCFPGGLSGKTAPALCLTCRQ</sequence>
<gene>
    <name evidence="1" type="ORF">AVEN_39793_1</name>
</gene>
<proteinExistence type="predicted"/>
<comment type="caution">
    <text evidence="1">The sequence shown here is derived from an EMBL/GenBank/DDBJ whole genome shotgun (WGS) entry which is preliminary data.</text>
</comment>
<reference evidence="1 2" key="1">
    <citation type="journal article" date="2019" name="Sci. Rep.">
        <title>Orb-weaving spider Araneus ventricosus genome elucidates the spidroin gene catalogue.</title>
        <authorList>
            <person name="Kono N."/>
            <person name="Nakamura H."/>
            <person name="Ohtoshi R."/>
            <person name="Moran D.A.P."/>
            <person name="Shinohara A."/>
            <person name="Yoshida Y."/>
            <person name="Fujiwara M."/>
            <person name="Mori M."/>
            <person name="Tomita M."/>
            <person name="Arakawa K."/>
        </authorList>
    </citation>
    <scope>NUCLEOTIDE SEQUENCE [LARGE SCALE GENOMIC DNA]</scope>
</reference>